<accession>A0A4P9WPK6</accession>
<dbReference type="AlphaFoldDB" id="A0A4P9WPK6"/>
<organism evidence="2 3">
    <name type="scientific">Blyttiomyces helicus</name>
    <dbReference type="NCBI Taxonomy" id="388810"/>
    <lineage>
        <taxon>Eukaryota</taxon>
        <taxon>Fungi</taxon>
        <taxon>Fungi incertae sedis</taxon>
        <taxon>Chytridiomycota</taxon>
        <taxon>Chytridiomycota incertae sedis</taxon>
        <taxon>Chytridiomycetes</taxon>
        <taxon>Chytridiomycetes incertae sedis</taxon>
        <taxon>Blyttiomyces</taxon>
    </lineage>
</organism>
<evidence type="ECO:0000313" key="3">
    <source>
        <dbReference type="Proteomes" id="UP000269721"/>
    </source>
</evidence>
<gene>
    <name evidence="2" type="ORF">BDK51DRAFT_30463</name>
</gene>
<evidence type="ECO:0000313" key="2">
    <source>
        <dbReference type="EMBL" id="RKO94452.1"/>
    </source>
</evidence>
<feature type="region of interest" description="Disordered" evidence="1">
    <location>
        <begin position="143"/>
        <end position="166"/>
    </location>
</feature>
<evidence type="ECO:0000256" key="1">
    <source>
        <dbReference type="SAM" id="MobiDB-lite"/>
    </source>
</evidence>
<name>A0A4P9WPK6_9FUNG</name>
<reference evidence="3" key="1">
    <citation type="journal article" date="2018" name="Nat. Microbiol.">
        <title>Leveraging single-cell genomics to expand the fungal tree of life.</title>
        <authorList>
            <person name="Ahrendt S.R."/>
            <person name="Quandt C.A."/>
            <person name="Ciobanu D."/>
            <person name="Clum A."/>
            <person name="Salamov A."/>
            <person name="Andreopoulos B."/>
            <person name="Cheng J.F."/>
            <person name="Woyke T."/>
            <person name="Pelin A."/>
            <person name="Henrissat B."/>
            <person name="Reynolds N.K."/>
            <person name="Benny G.L."/>
            <person name="Smith M.E."/>
            <person name="James T.Y."/>
            <person name="Grigoriev I.V."/>
        </authorList>
    </citation>
    <scope>NUCLEOTIDE SEQUENCE [LARGE SCALE GENOMIC DNA]</scope>
</reference>
<dbReference type="Proteomes" id="UP000269721">
    <property type="component" value="Unassembled WGS sequence"/>
</dbReference>
<sequence length="166" mass="17856">MPVTGARRQISAILNRRVALFLLAYRDEHVVTERASGKFDLAFGGFSGESMHIGDGADAVQCGEVGDCTNARGNELFSTTTPAPSKVLQSQSPTGFAFGTKRALTFGQWSVVPFWSCPRMLRDAPTVTDVVVRTNAVGIQNTCTAPLRPTMPPVPKQGNNSHDSLF</sequence>
<keyword evidence="3" id="KW-1185">Reference proteome</keyword>
<feature type="compositionally biased region" description="Polar residues" evidence="1">
    <location>
        <begin position="157"/>
        <end position="166"/>
    </location>
</feature>
<dbReference type="EMBL" id="KZ993892">
    <property type="protein sequence ID" value="RKO94452.1"/>
    <property type="molecule type" value="Genomic_DNA"/>
</dbReference>
<proteinExistence type="predicted"/>
<protein>
    <submittedName>
        <fullName evidence="2">Uncharacterized protein</fullName>
    </submittedName>
</protein>